<keyword evidence="4" id="KW-1185">Reference proteome</keyword>
<dbReference type="GeneID" id="107115049"/>
<feature type="region of interest" description="Disordered" evidence="3">
    <location>
        <begin position="755"/>
        <end position="781"/>
    </location>
</feature>
<sequence length="2214" mass="239427">MEVEVGEKGKMKIPDVKMPSVKMPQIKGPQVAITPSKFEGDASLPKVEAEMPEGEVSAKVPKAEGSIEGGGMKMHMPKFKMPSMGFSKPDVKGPKVDVDLSVPKPDVTLPSADLSISKPELKTGELAADISVSAPEVKIPAGQASLELKAPDFQLEAPSAEISVEAGEAKLEGVDRKFKMPKFQMPKFGMSLPKGKAAVEGDITVPAIEAEIPKAELKGEVTVPSVETGIKIRGPHIEGPSVEVEVGEKGKMKMPDVKMPSVKMPKIKGPQVEVTLSKVEGDVSLPKVEAELPEGEVSVKVPEAEGRIEGGRMKMHMPKFKMPSMGFSKPEVKGPKVDMDLSTPKADVTLPSADLSISKPELKTGDLAADISVSATEVKIPTGQASLELKAPDFQLEAPSAEISVEAGEVKLEGMDGKFKMSKFQMPKFGISLPKGKAAVEGDISSVPSLEGDVPKADLKGKVILPSVETGIDVSGTQLEAPSIEVEVGEKAPEITAETLLGDIEYSAAEVTVDGSKGRMKMPRFHMPKFGLSRTKDKTIEGKVSSSKADIDIPGLDTDVEILDIRTIEAPEMESDVSNLKMQTSPERVLQRPKTDIQISGTAIGLPSVDVSVPMTEVNIQGTDLDIKGLKMEAGEKDTAEKESKFKMPKFKLPSFNWSPKKEGSVSGHVDANWDDPSLTISTSEREPELTLTVEEIEDEVVEVDSHFSIDKDSERSKIRRPQFSMPKLSLPKMKGHKAEMSVSQLETDIRVFEQGDQGDRPLQVPEKEVSGGDAKKSIKMPKVKLPSLELSKAEIKAPKVDMEVSDPKSDAQLPTSDVSLSKPEVKLGDICADVSIAAPEIKGSRAEELKSPEVKMEGQSAETSVDGAEIKTEGVEGKMKRPRFHMPKFGISFSKGKVPDTEVALPSMEAEVPQLKTTTDIADIAVEAPTLEANYAVAGEETIVVDDRIRIPPIPKGVTKAPTLDVELPSVGLPMPPSEKDVQSLEAQPEGDLKTGVLDTEEKEGHFKMPKFRLPSFSWSPKKEASLKTDIKEPEEEPQTAWPEDTDSQLTVVLSEDQGVQMELDAEMSSKKGQMKRPHFAMPKLSLSKPKLPKSQVSLSKGEKDLTEEREGEVVQIPDIESSFTTREEEGTEISIKMPKGISKPEIKTPKIDLDAKVPTADIKAPMTGHSPELKSLERGFEGTSGETDMDGAGRKSEGLEIRLPKLQMPKFGISVLEGDVPKSEIVIPAVQGEVSKVQTTEGLDGEAPVLDVQADTAGVEMKGSSVKIEVPRMATAETKVSDTSAYSLSEKDIAVQGEHEIQTEASQGWFKMPKFRMPSFGRSSLKGKKGDAEDEGSPGKVLTADMQVEIKTPETVAQSLHVDTESSVKDSLEGKITFPQGPIPEGDVSIQKEGGSGFGLSAGKGRLLQPSGEMDIKLSLEGSKTYAEAVKHGAEEELQKPPFPVPRDELCSSEVSIPKVEATLPKSDTALRHKAKPDDAPSLEVSIETKRLDVGTDEAASAEITVDGTERRIDISGPKEEVVVQSRGAEAKTGKMASQTKSPKKDIQGKESMFKMPKFTVPSFGWSTPKSSVHIAEDIPNLEEPEAALPEIKMDASITDEDFEIIELPVEGFEKDASAEVEVKAEERDSSSKTKASKFRMPKFGSLRSKSRGSEIHADPPKVEGEVSLAKTEGEASEIQIQKGEGSVDLKGTKLDTEDKEFEDSELNFHIPKLRMPKFTHSTPIAEGQVLTSEGTTDGKCADTDVAPQLEFRTKVLEEKADQTGYDIQKSKVRITTLSEPAIQRTKVESKMPSKESMFAETAVWIQRPMEFSGGFPKEQIDTMSSTIHKSVAKITTVTEPDIQTTQFEIKLPSADSCTPEASLHAQGPRGEIKETKIEGTSVLGYGDSRSQETFSTQIVRESEIPPSEIKTASYGFSLLKLKMQEPHLSVGVPVKCSSPEDVNKTFESKDLQPKLSDESSGIVMQKTLSLGFKVSDKGPGIAGDFTEGSSSATTLTKLKPFAVEVQSSSKFADSSSDKPSKEISISAVSRDKEEMKPSESGEESTDQKEKSDSGSSSGRFKFWFPSIGFSSSVDDTTTDSRAEDQTSFLEDVQPKDPSATDSDSSTQTGWFRFPKLAFSSPTKKIKEADKEEEEVDPKGRKPQGEESPTEKAEMFFDAQESLPPKEKVAETEEISGTAPLAAIVSSSARTELILLEKEKATSQSIPEEPSK</sequence>
<feature type="region of interest" description="Disordered" evidence="3">
    <location>
        <begin position="800"/>
        <end position="821"/>
    </location>
</feature>
<feature type="region of interest" description="Disordered" evidence="3">
    <location>
        <begin position="1529"/>
        <end position="1549"/>
    </location>
</feature>
<evidence type="ECO:0000256" key="1">
    <source>
        <dbReference type="ARBA" id="ARBA00004123"/>
    </source>
</evidence>
<dbReference type="PANTHER" id="PTHR23348:SF37">
    <property type="entry name" value="PROTEIN AHNAK2"/>
    <property type="match status" value="1"/>
</dbReference>
<keyword evidence="2" id="KW-0539">Nucleus</keyword>
<evidence type="ECO:0000256" key="3">
    <source>
        <dbReference type="SAM" id="MobiDB-lite"/>
    </source>
</evidence>
<reference evidence="5" key="1">
    <citation type="submission" date="2025-08" db="UniProtKB">
        <authorList>
            <consortium name="RefSeq"/>
        </authorList>
    </citation>
    <scope>IDENTIFICATION</scope>
</reference>
<feature type="compositionally biased region" description="Basic and acidic residues" evidence="3">
    <location>
        <begin position="2139"/>
        <end position="2157"/>
    </location>
</feature>
<feature type="region of interest" description="Disordered" evidence="3">
    <location>
        <begin position="2010"/>
        <end position="2181"/>
    </location>
</feature>
<feature type="region of interest" description="Disordered" evidence="3">
    <location>
        <begin position="1068"/>
        <end position="1196"/>
    </location>
</feature>
<name>A0ABM1KEK2_GEKJA</name>
<feature type="compositionally biased region" description="Basic and acidic residues" evidence="3">
    <location>
        <begin position="1102"/>
        <end position="1114"/>
    </location>
</feature>
<dbReference type="PANTHER" id="PTHR23348">
    <property type="entry name" value="PERIAXIN/AHNAK"/>
    <property type="match status" value="1"/>
</dbReference>
<evidence type="ECO:0000256" key="2">
    <source>
        <dbReference type="ARBA" id="ARBA00023242"/>
    </source>
</evidence>
<protein>
    <submittedName>
        <fullName evidence="5">Protein AHNAK2-like</fullName>
    </submittedName>
</protein>
<feature type="region of interest" description="Disordered" evidence="3">
    <location>
        <begin position="1623"/>
        <end position="1696"/>
    </location>
</feature>
<feature type="compositionally biased region" description="Basic and acidic residues" evidence="3">
    <location>
        <begin position="2032"/>
        <end position="2055"/>
    </location>
</feature>
<dbReference type="RefSeq" id="XP_015272139.1">
    <property type="nucleotide sequence ID" value="XM_015416653.1"/>
</dbReference>
<feature type="compositionally biased region" description="Basic and acidic residues" evidence="3">
    <location>
        <begin position="1144"/>
        <end position="1157"/>
    </location>
</feature>
<feature type="region of interest" description="Disordered" evidence="3">
    <location>
        <begin position="1020"/>
        <end position="1049"/>
    </location>
</feature>
<feature type="compositionally biased region" description="Basic and acidic residues" evidence="3">
    <location>
        <begin position="1173"/>
        <end position="1182"/>
    </location>
</feature>
<organism evidence="4 5">
    <name type="scientific">Gekko japonicus</name>
    <name type="common">Schlegel's Japanese gecko</name>
    <dbReference type="NCBI Taxonomy" id="146911"/>
    <lineage>
        <taxon>Eukaryota</taxon>
        <taxon>Metazoa</taxon>
        <taxon>Chordata</taxon>
        <taxon>Craniata</taxon>
        <taxon>Vertebrata</taxon>
        <taxon>Euteleostomi</taxon>
        <taxon>Lepidosauria</taxon>
        <taxon>Squamata</taxon>
        <taxon>Bifurcata</taxon>
        <taxon>Gekkota</taxon>
        <taxon>Gekkonidae</taxon>
        <taxon>Gekkoninae</taxon>
        <taxon>Gekko</taxon>
    </lineage>
</organism>
<evidence type="ECO:0000313" key="5">
    <source>
        <dbReference type="RefSeq" id="XP_015272139.1"/>
    </source>
</evidence>
<feature type="compositionally biased region" description="Basic and acidic residues" evidence="3">
    <location>
        <begin position="1022"/>
        <end position="1033"/>
    </location>
</feature>
<proteinExistence type="predicted"/>
<evidence type="ECO:0000313" key="4">
    <source>
        <dbReference type="Proteomes" id="UP000694871"/>
    </source>
</evidence>
<gene>
    <name evidence="5" type="primary">LOC107115049</name>
</gene>
<feature type="compositionally biased region" description="Polar residues" evidence="3">
    <location>
        <begin position="2102"/>
        <end position="2112"/>
    </location>
</feature>
<feature type="region of interest" description="Disordered" evidence="3">
    <location>
        <begin position="848"/>
        <end position="868"/>
    </location>
</feature>
<feature type="compositionally biased region" description="Low complexity" evidence="3">
    <location>
        <begin position="1084"/>
        <end position="1101"/>
    </location>
</feature>
<comment type="subcellular location">
    <subcellularLocation>
        <location evidence="1">Nucleus</location>
    </subcellularLocation>
</comment>
<feature type="compositionally biased region" description="Basic and acidic residues" evidence="3">
    <location>
        <begin position="1654"/>
        <end position="1667"/>
    </location>
</feature>
<accession>A0ABM1KEK2</accession>
<feature type="compositionally biased region" description="Basic and acidic residues" evidence="3">
    <location>
        <begin position="1623"/>
        <end position="1634"/>
    </location>
</feature>
<dbReference type="Proteomes" id="UP000694871">
    <property type="component" value="Unplaced"/>
</dbReference>
<dbReference type="InterPro" id="IPR052082">
    <property type="entry name" value="Myelin_sheath_structural"/>
</dbReference>
<feature type="region of interest" description="Disordered" evidence="3">
    <location>
        <begin position="713"/>
        <end position="742"/>
    </location>
</feature>
<feature type="compositionally biased region" description="Basic and acidic residues" evidence="3">
    <location>
        <begin position="800"/>
        <end position="810"/>
    </location>
</feature>
<feature type="compositionally biased region" description="Basic and acidic residues" evidence="3">
    <location>
        <begin position="755"/>
        <end position="777"/>
    </location>
</feature>
<feature type="compositionally biased region" description="Basic and acidic residues" evidence="3">
    <location>
        <begin position="848"/>
        <end position="857"/>
    </location>
</feature>